<evidence type="ECO:0000313" key="2">
    <source>
        <dbReference type="Proteomes" id="UP000576645"/>
    </source>
</evidence>
<comment type="caution">
    <text evidence="1">The sequence shown here is derived from an EMBL/GenBank/DDBJ whole genome shotgun (WGS) entry which is preliminary data.</text>
</comment>
<evidence type="ECO:0000313" key="1">
    <source>
        <dbReference type="EMBL" id="NOJ22305.1"/>
    </source>
</evidence>
<name>A0AAP6ZMU8_9VIBR</name>
<sequence>MSDIELYFMNENYQKVTDLLVPKHNFNNLFLNYIELSVEKPLKYETMTLSSQFRKTFYDSDAIYVSEEVYQQVFSSNISNIYCVPVNIKFADGKSFSYYRIDSKLELDIIDMDNSVTDEDGDLSRVIFDTKKVSNIDPKNLDFFKLSGLDAFQFVVSKRVKENLVKYSNDIDFKIDKEFDLLW</sequence>
<protein>
    <submittedName>
        <fullName evidence="1">Uncharacterized protein</fullName>
    </submittedName>
</protein>
<dbReference type="Proteomes" id="UP000576645">
    <property type="component" value="Unassembled WGS sequence"/>
</dbReference>
<proteinExistence type="predicted"/>
<gene>
    <name evidence="1" type="ORF">F0238_06095</name>
</gene>
<dbReference type="RefSeq" id="WP_171340225.1">
    <property type="nucleotide sequence ID" value="NZ_VTXP01000003.1"/>
</dbReference>
<reference evidence="1 2" key="1">
    <citation type="submission" date="2019-09" db="EMBL/GenBank/DDBJ databases">
        <title>Draft genome sequencing and comparative genomics of hatchery-associated Vibrios.</title>
        <authorList>
            <person name="Kehlet-Delgado H."/>
            <person name="Mueller R.S."/>
        </authorList>
    </citation>
    <scope>NUCLEOTIDE SEQUENCE [LARGE SCALE GENOMIC DNA]</scope>
    <source>
        <strain evidence="1 2">09-121-3</strain>
    </source>
</reference>
<dbReference type="AlphaFoldDB" id="A0AAP6ZMU8"/>
<dbReference type="EMBL" id="VTXP01000003">
    <property type="protein sequence ID" value="NOJ22305.1"/>
    <property type="molecule type" value="Genomic_DNA"/>
</dbReference>
<accession>A0AAP6ZMU8</accession>
<organism evidence="1 2">
    <name type="scientific">Vibrio coralliilyticus</name>
    <dbReference type="NCBI Taxonomy" id="190893"/>
    <lineage>
        <taxon>Bacteria</taxon>
        <taxon>Pseudomonadati</taxon>
        <taxon>Pseudomonadota</taxon>
        <taxon>Gammaproteobacteria</taxon>
        <taxon>Vibrionales</taxon>
        <taxon>Vibrionaceae</taxon>
        <taxon>Vibrio</taxon>
    </lineage>
</organism>